<dbReference type="SUPFAM" id="SSF52540">
    <property type="entry name" value="P-loop containing nucleoside triphosphate hydrolases"/>
    <property type="match status" value="2"/>
</dbReference>
<dbReference type="SMART" id="SM00382">
    <property type="entry name" value="AAA"/>
    <property type="match status" value="1"/>
</dbReference>
<dbReference type="PROSITE" id="PS50893">
    <property type="entry name" value="ABC_TRANSPORTER_2"/>
    <property type="match status" value="2"/>
</dbReference>
<dbReference type="Gene3D" id="3.40.50.300">
    <property type="entry name" value="P-loop containing nucleotide triphosphate hydrolases"/>
    <property type="match status" value="2"/>
</dbReference>
<dbReference type="OrthoDB" id="10255969at2759"/>
<feature type="domain" description="ABC transporter" evidence="3">
    <location>
        <begin position="380"/>
        <end position="692"/>
    </location>
</feature>
<keyword evidence="1" id="KW-0547">Nucleotide-binding</keyword>
<dbReference type="STRING" id="5098.A0A507R0Q2"/>
<dbReference type="Proteomes" id="UP000319663">
    <property type="component" value="Unassembled WGS sequence"/>
</dbReference>
<dbReference type="PANTHER" id="PTHR43514:SF4">
    <property type="entry name" value="ABC TRANSPORTER I FAMILY MEMBER 10"/>
    <property type="match status" value="1"/>
</dbReference>
<dbReference type="InterPro" id="IPR003593">
    <property type="entry name" value="AAA+_ATPase"/>
</dbReference>
<dbReference type="GO" id="GO:0005739">
    <property type="term" value="C:mitochondrion"/>
    <property type="evidence" value="ECO:0007669"/>
    <property type="project" value="TreeGrafter"/>
</dbReference>
<dbReference type="EMBL" id="VIFY01000013">
    <property type="protein sequence ID" value="TQB75952.1"/>
    <property type="molecule type" value="Genomic_DNA"/>
</dbReference>
<organism evidence="4 5">
    <name type="scientific">Monascus purpureus</name>
    <name type="common">Red mold</name>
    <name type="synonym">Monascus anka</name>
    <dbReference type="NCBI Taxonomy" id="5098"/>
    <lineage>
        <taxon>Eukaryota</taxon>
        <taxon>Fungi</taxon>
        <taxon>Dikarya</taxon>
        <taxon>Ascomycota</taxon>
        <taxon>Pezizomycotina</taxon>
        <taxon>Eurotiomycetes</taxon>
        <taxon>Eurotiomycetidae</taxon>
        <taxon>Eurotiales</taxon>
        <taxon>Aspergillaceae</taxon>
        <taxon>Monascus</taxon>
    </lineage>
</organism>
<dbReference type="PANTHER" id="PTHR43514">
    <property type="entry name" value="ABC TRANSPORTER I FAMILY MEMBER 10"/>
    <property type="match status" value="1"/>
</dbReference>
<evidence type="ECO:0000313" key="4">
    <source>
        <dbReference type="EMBL" id="TQB75952.1"/>
    </source>
</evidence>
<dbReference type="InterPro" id="IPR027417">
    <property type="entry name" value="P-loop_NTPase"/>
</dbReference>
<proteinExistence type="predicted"/>
<dbReference type="AlphaFoldDB" id="A0A507R0Q2"/>
<comment type="caution">
    <text evidence="4">The sequence shown here is derived from an EMBL/GenBank/DDBJ whole genome shotgun (WGS) entry which is preliminary data.</text>
</comment>
<dbReference type="InterPro" id="IPR050334">
    <property type="entry name" value="Molybdenum_import_ModC"/>
</dbReference>
<dbReference type="Pfam" id="PF00005">
    <property type="entry name" value="ABC_tran"/>
    <property type="match status" value="2"/>
</dbReference>
<dbReference type="GO" id="GO:0005524">
    <property type="term" value="F:ATP binding"/>
    <property type="evidence" value="ECO:0007669"/>
    <property type="project" value="UniProtKB-KW"/>
</dbReference>
<reference evidence="4 5" key="1">
    <citation type="submission" date="2019-06" db="EMBL/GenBank/DDBJ databases">
        <title>Wine fermentation using esterase from Monascus purpureus.</title>
        <authorList>
            <person name="Geng C."/>
            <person name="Zhang Y."/>
        </authorList>
    </citation>
    <scope>NUCLEOTIDE SEQUENCE [LARGE SCALE GENOMIC DNA]</scope>
    <source>
        <strain evidence="4">HQ1</strain>
    </source>
</reference>
<sequence>MLRRPASCLRLLRASPVCRLSNSHFRYVSTSPPLIRIKDGSFYRDYPAENDSVKGVNHPLFQNFSFLLPSAGTADPGKENFLQHWAVIGSLHRTDLLDILRGQFICIPPTARSYPYLLTDEIAVKDPRLRFVGNAIQYIGFRGEGSGAIGGTRGAYLSARYESFREETDWTVRQYLKGQTSLNPLEGEEEGTVHDEKFLAQVISDLHLESLLDMPVANLSNGQTRRARIAKALLGKPELLLLDEPFMGLDPATTRSISGVLGRLAEKCSPHLILGLRPQDDVPDWITHLLIIGNSGHILLQGERSNVSKTLNVWRHLGQKKRPTLTKDEKEILREAKKNLKAGIIDEQLLRDLKLTPRERGTGPEVLRGDGEPLVQMDGVKVEYGEKVVLGNWQQKVNGEPQPGLHWTVRRGQRWVIIGPNGSGKTTLLSLVTSDHPQAYALPIRLFGRSRLPEPGKPGISVFELQSRLGHSSPEIHAFFPRQLTVRQALESSFAETFLSKPKLNHDRDLDISAMLRFFKADLDSLNEAPPKIALHDSKEFPDIAGKHGKHLYTPADYDVDYADILTFGSLTTSQQRLVLFLRTLVHRPDIVILDEAFSSMSASLRDKCIQFLEYGETSAGSTGSTDRDHDTPIRFAGLSDNQALLIISHVKEEIPDSVRHYIRLPSEIGGADGEYLDFRMGTLQPGAVFNSHIWDVVWSPSKEFEKHSQKNYSEGGVKEDGLEWDTLQL</sequence>
<evidence type="ECO:0000256" key="1">
    <source>
        <dbReference type="ARBA" id="ARBA00022741"/>
    </source>
</evidence>
<evidence type="ECO:0000259" key="3">
    <source>
        <dbReference type="PROSITE" id="PS50893"/>
    </source>
</evidence>
<dbReference type="InterPro" id="IPR003439">
    <property type="entry name" value="ABC_transporter-like_ATP-bd"/>
</dbReference>
<evidence type="ECO:0000313" key="5">
    <source>
        <dbReference type="Proteomes" id="UP000319663"/>
    </source>
</evidence>
<gene>
    <name evidence="4" type="ORF">MPDQ_001154</name>
</gene>
<keyword evidence="2" id="KW-0067">ATP-binding</keyword>
<keyword evidence="5" id="KW-1185">Reference proteome</keyword>
<name>A0A507R0Q2_MONPU</name>
<protein>
    <recommendedName>
        <fullName evidence="3">ABC transporter domain-containing protein</fullName>
    </recommendedName>
</protein>
<accession>A0A507R0Q2</accession>
<feature type="domain" description="ABC transporter" evidence="3">
    <location>
        <begin position="35"/>
        <end position="319"/>
    </location>
</feature>
<dbReference type="GO" id="GO:0016887">
    <property type="term" value="F:ATP hydrolysis activity"/>
    <property type="evidence" value="ECO:0007669"/>
    <property type="project" value="InterPro"/>
</dbReference>
<evidence type="ECO:0000256" key="2">
    <source>
        <dbReference type="ARBA" id="ARBA00022840"/>
    </source>
</evidence>